<evidence type="ECO:0000256" key="11">
    <source>
        <dbReference type="SAM" id="Phobius"/>
    </source>
</evidence>
<dbReference type="GO" id="GO:0030943">
    <property type="term" value="F:mitochondrion targeting sequence binding"/>
    <property type="evidence" value="ECO:0007669"/>
    <property type="project" value="TreeGrafter"/>
</dbReference>
<keyword evidence="5 10" id="KW-1000">Mitochondrion outer membrane</keyword>
<keyword evidence="6" id="KW-0653">Protein transport</keyword>
<evidence type="ECO:0008006" key="14">
    <source>
        <dbReference type="Google" id="ProtNLM"/>
    </source>
</evidence>
<evidence type="ECO:0000256" key="7">
    <source>
        <dbReference type="ARBA" id="ARBA00022989"/>
    </source>
</evidence>
<dbReference type="GO" id="GO:0008320">
    <property type="term" value="F:protein transmembrane transporter activity"/>
    <property type="evidence" value="ECO:0007669"/>
    <property type="project" value="TreeGrafter"/>
</dbReference>
<keyword evidence="13" id="KW-1185">Reference proteome</keyword>
<dbReference type="GO" id="GO:0005742">
    <property type="term" value="C:mitochondrial outer membrane translocase complex"/>
    <property type="evidence" value="ECO:0007669"/>
    <property type="project" value="UniProtKB-UniRule"/>
</dbReference>
<accession>B4N2E1</accession>
<dbReference type="InterPro" id="IPR002056">
    <property type="entry name" value="MAS20"/>
</dbReference>
<dbReference type="PANTHER" id="PTHR12430">
    <property type="entry name" value="MITOCHONDRIAL IMPORT RECEPTOR SUBUNIT TOM20"/>
    <property type="match status" value="1"/>
</dbReference>
<dbReference type="HOGENOM" id="CLU_100000_1_1_1"/>
<keyword evidence="3" id="KW-0813">Transport</keyword>
<sequence>MSLKSLIISSLCTATAICLGYCIYFDRKRRNDPEYKSKVHRRRAREQLEQMELHRQGNYSQQHQQQDLPPHHEYVIRSGTLPDVTDHAALERYFLNEIKLGDHLISQGHMDEGLGHLANAIVVCAQPDALIQMLQSTLPAKIFRPLMQKLQEAQLQTRASIPSSSSAFIESHQMNATAAD</sequence>
<dbReference type="Proteomes" id="UP000007798">
    <property type="component" value="Unassembled WGS sequence"/>
</dbReference>
<evidence type="ECO:0000256" key="2">
    <source>
        <dbReference type="ARBA" id="ARBA00005792"/>
    </source>
</evidence>
<gene>
    <name evidence="12" type="primary">Dwil\GK16485</name>
    <name evidence="12" type="ORF">Dwil_GK16485</name>
</gene>
<name>B4N2E1_DROWI</name>
<keyword evidence="4 11" id="KW-0812">Transmembrane</keyword>
<dbReference type="GO" id="GO:0006605">
    <property type="term" value="P:protein targeting"/>
    <property type="evidence" value="ECO:0007669"/>
    <property type="project" value="InterPro"/>
</dbReference>
<dbReference type="GO" id="GO:0006886">
    <property type="term" value="P:intracellular protein transport"/>
    <property type="evidence" value="ECO:0007669"/>
    <property type="project" value="InterPro"/>
</dbReference>
<dbReference type="InParanoid" id="B4N2E1"/>
<dbReference type="GO" id="GO:0016031">
    <property type="term" value="P:tRNA import into mitochondrion"/>
    <property type="evidence" value="ECO:0007669"/>
    <property type="project" value="TreeGrafter"/>
</dbReference>
<evidence type="ECO:0000256" key="10">
    <source>
        <dbReference type="PIRNR" id="PIRNR037707"/>
    </source>
</evidence>
<feature type="transmembrane region" description="Helical" evidence="11">
    <location>
        <begin position="6"/>
        <end position="25"/>
    </location>
</feature>
<dbReference type="STRING" id="7260.B4N2E1"/>
<dbReference type="PhylomeDB" id="B4N2E1"/>
<organism evidence="12 13">
    <name type="scientific">Drosophila willistoni</name>
    <name type="common">Fruit fly</name>
    <dbReference type="NCBI Taxonomy" id="7260"/>
    <lineage>
        <taxon>Eukaryota</taxon>
        <taxon>Metazoa</taxon>
        <taxon>Ecdysozoa</taxon>
        <taxon>Arthropoda</taxon>
        <taxon>Hexapoda</taxon>
        <taxon>Insecta</taxon>
        <taxon>Pterygota</taxon>
        <taxon>Neoptera</taxon>
        <taxon>Endopterygota</taxon>
        <taxon>Diptera</taxon>
        <taxon>Brachycera</taxon>
        <taxon>Muscomorpha</taxon>
        <taxon>Ephydroidea</taxon>
        <taxon>Drosophilidae</taxon>
        <taxon>Drosophila</taxon>
        <taxon>Sophophora</taxon>
    </lineage>
</organism>
<dbReference type="Pfam" id="PF02064">
    <property type="entry name" value="MAS20"/>
    <property type="match status" value="1"/>
</dbReference>
<dbReference type="GO" id="GO:0030150">
    <property type="term" value="P:protein import into mitochondrial matrix"/>
    <property type="evidence" value="ECO:0007669"/>
    <property type="project" value="TreeGrafter"/>
</dbReference>
<dbReference type="PIRSF" id="PIRSF037707">
    <property type="entry name" value="MAS20_rcpt"/>
    <property type="match status" value="1"/>
</dbReference>
<keyword evidence="9 10" id="KW-0472">Membrane</keyword>
<dbReference type="EMBL" id="CH963925">
    <property type="protein sequence ID" value="EDW78530.1"/>
    <property type="molecule type" value="Genomic_DNA"/>
</dbReference>
<dbReference type="InterPro" id="IPR023392">
    <property type="entry name" value="Tom20_dom_sf"/>
</dbReference>
<dbReference type="OrthoDB" id="2154253at2759"/>
<keyword evidence="7 11" id="KW-1133">Transmembrane helix</keyword>
<reference evidence="12 13" key="1">
    <citation type="journal article" date="2007" name="Nature">
        <title>Evolution of genes and genomes on the Drosophila phylogeny.</title>
        <authorList>
            <consortium name="Drosophila 12 Genomes Consortium"/>
            <person name="Clark A.G."/>
            <person name="Eisen M.B."/>
            <person name="Smith D.R."/>
            <person name="Bergman C.M."/>
            <person name="Oliver B."/>
            <person name="Markow T.A."/>
            <person name="Kaufman T.C."/>
            <person name="Kellis M."/>
            <person name="Gelbart W."/>
            <person name="Iyer V.N."/>
            <person name="Pollard D.A."/>
            <person name="Sackton T.B."/>
            <person name="Larracuente A.M."/>
            <person name="Singh N.D."/>
            <person name="Abad J.P."/>
            <person name="Abt D.N."/>
            <person name="Adryan B."/>
            <person name="Aguade M."/>
            <person name="Akashi H."/>
            <person name="Anderson W.W."/>
            <person name="Aquadro C.F."/>
            <person name="Ardell D.H."/>
            <person name="Arguello R."/>
            <person name="Artieri C.G."/>
            <person name="Barbash D.A."/>
            <person name="Barker D."/>
            <person name="Barsanti P."/>
            <person name="Batterham P."/>
            <person name="Batzoglou S."/>
            <person name="Begun D."/>
            <person name="Bhutkar A."/>
            <person name="Blanco E."/>
            <person name="Bosak S.A."/>
            <person name="Bradley R.K."/>
            <person name="Brand A.D."/>
            <person name="Brent M.R."/>
            <person name="Brooks A.N."/>
            <person name="Brown R.H."/>
            <person name="Butlin R.K."/>
            <person name="Caggese C."/>
            <person name="Calvi B.R."/>
            <person name="Bernardo de Carvalho A."/>
            <person name="Caspi A."/>
            <person name="Castrezana S."/>
            <person name="Celniker S.E."/>
            <person name="Chang J.L."/>
            <person name="Chapple C."/>
            <person name="Chatterji S."/>
            <person name="Chinwalla A."/>
            <person name="Civetta A."/>
            <person name="Clifton S.W."/>
            <person name="Comeron J.M."/>
            <person name="Costello J.C."/>
            <person name="Coyne J.A."/>
            <person name="Daub J."/>
            <person name="David R.G."/>
            <person name="Delcher A.L."/>
            <person name="Delehaunty K."/>
            <person name="Do C.B."/>
            <person name="Ebling H."/>
            <person name="Edwards K."/>
            <person name="Eickbush T."/>
            <person name="Evans J.D."/>
            <person name="Filipski A."/>
            <person name="Findeiss S."/>
            <person name="Freyhult E."/>
            <person name="Fulton L."/>
            <person name="Fulton R."/>
            <person name="Garcia A.C."/>
            <person name="Gardiner A."/>
            <person name="Garfield D.A."/>
            <person name="Garvin B.E."/>
            <person name="Gibson G."/>
            <person name="Gilbert D."/>
            <person name="Gnerre S."/>
            <person name="Godfrey J."/>
            <person name="Good R."/>
            <person name="Gotea V."/>
            <person name="Gravely B."/>
            <person name="Greenberg A.J."/>
            <person name="Griffiths-Jones S."/>
            <person name="Gross S."/>
            <person name="Guigo R."/>
            <person name="Gustafson E.A."/>
            <person name="Haerty W."/>
            <person name="Hahn M.W."/>
            <person name="Halligan D.L."/>
            <person name="Halpern A.L."/>
            <person name="Halter G.M."/>
            <person name="Han M.V."/>
            <person name="Heger A."/>
            <person name="Hillier L."/>
            <person name="Hinrichs A.S."/>
            <person name="Holmes I."/>
            <person name="Hoskins R.A."/>
            <person name="Hubisz M.J."/>
            <person name="Hultmark D."/>
            <person name="Huntley M.A."/>
            <person name="Jaffe D.B."/>
            <person name="Jagadeeshan S."/>
            <person name="Jeck W.R."/>
            <person name="Johnson J."/>
            <person name="Jones C.D."/>
            <person name="Jordan W.C."/>
            <person name="Karpen G.H."/>
            <person name="Kataoka E."/>
            <person name="Keightley P.D."/>
            <person name="Kheradpour P."/>
            <person name="Kirkness E.F."/>
            <person name="Koerich L.B."/>
            <person name="Kristiansen K."/>
            <person name="Kudrna D."/>
            <person name="Kulathinal R.J."/>
            <person name="Kumar S."/>
            <person name="Kwok R."/>
            <person name="Lander E."/>
            <person name="Langley C.H."/>
            <person name="Lapoint R."/>
            <person name="Lazzaro B.P."/>
            <person name="Lee S.J."/>
            <person name="Levesque L."/>
            <person name="Li R."/>
            <person name="Lin C.F."/>
            <person name="Lin M.F."/>
            <person name="Lindblad-Toh K."/>
            <person name="Llopart A."/>
            <person name="Long M."/>
            <person name="Low L."/>
            <person name="Lozovsky E."/>
            <person name="Lu J."/>
            <person name="Luo M."/>
            <person name="Machado C.A."/>
            <person name="Makalowski W."/>
            <person name="Marzo M."/>
            <person name="Matsuda M."/>
            <person name="Matzkin L."/>
            <person name="McAllister B."/>
            <person name="McBride C.S."/>
            <person name="McKernan B."/>
            <person name="McKernan K."/>
            <person name="Mendez-Lago M."/>
            <person name="Minx P."/>
            <person name="Mollenhauer M.U."/>
            <person name="Montooth K."/>
            <person name="Mount S.M."/>
            <person name="Mu X."/>
            <person name="Myers E."/>
            <person name="Negre B."/>
            <person name="Newfeld S."/>
            <person name="Nielsen R."/>
            <person name="Noor M.A."/>
            <person name="O'Grady P."/>
            <person name="Pachter L."/>
            <person name="Papaceit M."/>
            <person name="Parisi M.J."/>
            <person name="Parisi M."/>
            <person name="Parts L."/>
            <person name="Pedersen J.S."/>
            <person name="Pesole G."/>
            <person name="Phillippy A.M."/>
            <person name="Ponting C.P."/>
            <person name="Pop M."/>
            <person name="Porcelli D."/>
            <person name="Powell J.R."/>
            <person name="Prohaska S."/>
            <person name="Pruitt K."/>
            <person name="Puig M."/>
            <person name="Quesneville H."/>
            <person name="Ram K.R."/>
            <person name="Rand D."/>
            <person name="Rasmussen M.D."/>
            <person name="Reed L.K."/>
            <person name="Reenan R."/>
            <person name="Reily A."/>
            <person name="Remington K.A."/>
            <person name="Rieger T.T."/>
            <person name="Ritchie M.G."/>
            <person name="Robin C."/>
            <person name="Rogers Y.H."/>
            <person name="Rohde C."/>
            <person name="Rozas J."/>
            <person name="Rubenfield M.J."/>
            <person name="Ruiz A."/>
            <person name="Russo S."/>
            <person name="Salzberg S.L."/>
            <person name="Sanchez-Gracia A."/>
            <person name="Saranga D.J."/>
            <person name="Sato H."/>
            <person name="Schaeffer S.W."/>
            <person name="Schatz M.C."/>
            <person name="Schlenke T."/>
            <person name="Schwartz R."/>
            <person name="Segarra C."/>
            <person name="Singh R.S."/>
            <person name="Sirot L."/>
            <person name="Sirota M."/>
            <person name="Sisneros N.B."/>
            <person name="Smith C.D."/>
            <person name="Smith T.F."/>
            <person name="Spieth J."/>
            <person name="Stage D.E."/>
            <person name="Stark A."/>
            <person name="Stephan W."/>
            <person name="Strausberg R.L."/>
            <person name="Strempel S."/>
            <person name="Sturgill D."/>
            <person name="Sutton G."/>
            <person name="Sutton G.G."/>
            <person name="Tao W."/>
            <person name="Teichmann S."/>
            <person name="Tobari Y.N."/>
            <person name="Tomimura Y."/>
            <person name="Tsolas J.M."/>
            <person name="Valente V.L."/>
            <person name="Venter E."/>
            <person name="Venter J.C."/>
            <person name="Vicario S."/>
            <person name="Vieira F.G."/>
            <person name="Vilella A.J."/>
            <person name="Villasante A."/>
            <person name="Walenz B."/>
            <person name="Wang J."/>
            <person name="Wasserman M."/>
            <person name="Watts T."/>
            <person name="Wilson D."/>
            <person name="Wilson R.K."/>
            <person name="Wing R.A."/>
            <person name="Wolfner M.F."/>
            <person name="Wong A."/>
            <person name="Wong G.K."/>
            <person name="Wu C.I."/>
            <person name="Wu G."/>
            <person name="Yamamoto D."/>
            <person name="Yang H.P."/>
            <person name="Yang S.P."/>
            <person name="Yorke J.A."/>
            <person name="Yoshida K."/>
            <person name="Zdobnov E."/>
            <person name="Zhang P."/>
            <person name="Zhang Y."/>
            <person name="Zimin A.V."/>
            <person name="Baldwin J."/>
            <person name="Abdouelleil A."/>
            <person name="Abdulkadir J."/>
            <person name="Abebe A."/>
            <person name="Abera B."/>
            <person name="Abreu J."/>
            <person name="Acer S.C."/>
            <person name="Aftuck L."/>
            <person name="Alexander A."/>
            <person name="An P."/>
            <person name="Anderson E."/>
            <person name="Anderson S."/>
            <person name="Arachi H."/>
            <person name="Azer M."/>
            <person name="Bachantsang P."/>
            <person name="Barry A."/>
            <person name="Bayul T."/>
            <person name="Berlin A."/>
            <person name="Bessette D."/>
            <person name="Bloom T."/>
            <person name="Blye J."/>
            <person name="Boguslavskiy L."/>
            <person name="Bonnet C."/>
            <person name="Boukhgalter B."/>
            <person name="Bourzgui I."/>
            <person name="Brown A."/>
            <person name="Cahill P."/>
            <person name="Channer S."/>
            <person name="Cheshatsang Y."/>
            <person name="Chuda L."/>
            <person name="Citroen M."/>
            <person name="Collymore A."/>
            <person name="Cooke P."/>
            <person name="Costello M."/>
            <person name="D'Aco K."/>
            <person name="Daza R."/>
            <person name="De Haan G."/>
            <person name="DeGray S."/>
            <person name="DeMaso C."/>
            <person name="Dhargay N."/>
            <person name="Dooley K."/>
            <person name="Dooley E."/>
            <person name="Doricent M."/>
            <person name="Dorje P."/>
            <person name="Dorjee K."/>
            <person name="Dupes A."/>
            <person name="Elong R."/>
            <person name="Falk J."/>
            <person name="Farina A."/>
            <person name="Faro S."/>
            <person name="Ferguson D."/>
            <person name="Fisher S."/>
            <person name="Foley C.D."/>
            <person name="Franke A."/>
            <person name="Friedrich D."/>
            <person name="Gadbois L."/>
            <person name="Gearin G."/>
            <person name="Gearin C.R."/>
            <person name="Giannoukos G."/>
            <person name="Goode T."/>
            <person name="Graham J."/>
            <person name="Grandbois E."/>
            <person name="Grewal S."/>
            <person name="Gyaltsen K."/>
            <person name="Hafez N."/>
            <person name="Hagos B."/>
            <person name="Hall J."/>
            <person name="Henson C."/>
            <person name="Hollinger A."/>
            <person name="Honan T."/>
            <person name="Huard M.D."/>
            <person name="Hughes L."/>
            <person name="Hurhula B."/>
            <person name="Husby M.E."/>
            <person name="Kamat A."/>
            <person name="Kanga B."/>
            <person name="Kashin S."/>
            <person name="Khazanovich D."/>
            <person name="Kisner P."/>
            <person name="Lance K."/>
            <person name="Lara M."/>
            <person name="Lee W."/>
            <person name="Lennon N."/>
            <person name="Letendre F."/>
            <person name="LeVine R."/>
            <person name="Lipovsky A."/>
            <person name="Liu X."/>
            <person name="Liu J."/>
            <person name="Liu S."/>
            <person name="Lokyitsang T."/>
            <person name="Lokyitsang Y."/>
            <person name="Lubonja R."/>
            <person name="Lui A."/>
            <person name="MacDonald P."/>
            <person name="Magnisalis V."/>
            <person name="Maru K."/>
            <person name="Matthews C."/>
            <person name="McCusker W."/>
            <person name="McDonough S."/>
            <person name="Mehta T."/>
            <person name="Meldrim J."/>
            <person name="Meneus L."/>
            <person name="Mihai O."/>
            <person name="Mihalev A."/>
            <person name="Mihova T."/>
            <person name="Mittelman R."/>
            <person name="Mlenga V."/>
            <person name="Montmayeur A."/>
            <person name="Mulrain L."/>
            <person name="Navidi A."/>
            <person name="Naylor J."/>
            <person name="Negash T."/>
            <person name="Nguyen T."/>
            <person name="Nguyen N."/>
            <person name="Nicol R."/>
            <person name="Norbu C."/>
            <person name="Norbu N."/>
            <person name="Novod N."/>
            <person name="O'Neill B."/>
            <person name="Osman S."/>
            <person name="Markiewicz E."/>
            <person name="Oyono O.L."/>
            <person name="Patti C."/>
            <person name="Phunkhang P."/>
            <person name="Pierre F."/>
            <person name="Priest M."/>
            <person name="Raghuraman S."/>
            <person name="Rege F."/>
            <person name="Reyes R."/>
            <person name="Rise C."/>
            <person name="Rogov P."/>
            <person name="Ross K."/>
            <person name="Ryan E."/>
            <person name="Settipalli S."/>
            <person name="Shea T."/>
            <person name="Sherpa N."/>
            <person name="Shi L."/>
            <person name="Shih D."/>
            <person name="Sparrow T."/>
            <person name="Spaulding J."/>
            <person name="Stalker J."/>
            <person name="Stange-Thomann N."/>
            <person name="Stavropoulos S."/>
            <person name="Stone C."/>
            <person name="Strader C."/>
            <person name="Tesfaye S."/>
            <person name="Thomson T."/>
            <person name="Thoulutsang Y."/>
            <person name="Thoulutsang D."/>
            <person name="Topham K."/>
            <person name="Topping I."/>
            <person name="Tsamla T."/>
            <person name="Vassiliev H."/>
            <person name="Vo A."/>
            <person name="Wangchuk T."/>
            <person name="Wangdi T."/>
            <person name="Weiand M."/>
            <person name="Wilkinson J."/>
            <person name="Wilson A."/>
            <person name="Yadav S."/>
            <person name="Young G."/>
            <person name="Yu Q."/>
            <person name="Zembek L."/>
            <person name="Zhong D."/>
            <person name="Zimmer A."/>
            <person name="Zwirko Z."/>
            <person name="Jaffe D.B."/>
            <person name="Alvarez P."/>
            <person name="Brockman W."/>
            <person name="Butler J."/>
            <person name="Chin C."/>
            <person name="Gnerre S."/>
            <person name="Grabherr M."/>
            <person name="Kleber M."/>
            <person name="Mauceli E."/>
            <person name="MacCallum I."/>
        </authorList>
    </citation>
    <scope>NUCLEOTIDE SEQUENCE [LARGE SCALE GENOMIC DNA]</scope>
    <source>
        <strain evidence="13">Tucson 14030-0811.24</strain>
    </source>
</reference>
<comment type="similarity">
    <text evidence="2 10">Belongs to the Tom20 family.</text>
</comment>
<dbReference type="PANTHER" id="PTHR12430:SF0">
    <property type="entry name" value="TRANSLOCASE OF OUTER MITOCHONDRIAL MEMBRANE 20"/>
    <property type="match status" value="1"/>
</dbReference>
<evidence type="ECO:0000256" key="1">
    <source>
        <dbReference type="ARBA" id="ARBA00004572"/>
    </source>
</evidence>
<evidence type="ECO:0000256" key="4">
    <source>
        <dbReference type="ARBA" id="ARBA00022692"/>
    </source>
</evidence>
<evidence type="ECO:0000256" key="3">
    <source>
        <dbReference type="ARBA" id="ARBA00022448"/>
    </source>
</evidence>
<dbReference type="Gene3D" id="1.20.960.10">
    <property type="entry name" value="Mitochondrial outer membrane translocase complex, subunit Tom20 domain"/>
    <property type="match status" value="1"/>
</dbReference>
<protein>
    <recommendedName>
        <fullName evidence="14">Mitochondrial import receptor subunit TOM20 homolog</fullName>
    </recommendedName>
</protein>
<evidence type="ECO:0000256" key="6">
    <source>
        <dbReference type="ARBA" id="ARBA00022927"/>
    </source>
</evidence>
<dbReference type="eggNOG" id="KOG4056">
    <property type="taxonomic scope" value="Eukaryota"/>
</dbReference>
<dbReference type="SUPFAM" id="SSF47157">
    <property type="entry name" value="Mitochondrial import receptor subunit Tom20"/>
    <property type="match status" value="1"/>
</dbReference>
<comment type="subcellular location">
    <subcellularLocation>
        <location evidence="1">Mitochondrion outer membrane</location>
        <topology evidence="1">Single-pass membrane protein</topology>
    </subcellularLocation>
</comment>
<keyword evidence="8 10" id="KW-0496">Mitochondrion</keyword>
<dbReference type="AlphaFoldDB" id="B4N2E1"/>
<evidence type="ECO:0000256" key="8">
    <source>
        <dbReference type="ARBA" id="ARBA00023128"/>
    </source>
</evidence>
<evidence type="ECO:0000256" key="9">
    <source>
        <dbReference type="ARBA" id="ARBA00023136"/>
    </source>
</evidence>
<evidence type="ECO:0000313" key="13">
    <source>
        <dbReference type="Proteomes" id="UP000007798"/>
    </source>
</evidence>
<evidence type="ECO:0000256" key="5">
    <source>
        <dbReference type="ARBA" id="ARBA00022787"/>
    </source>
</evidence>
<dbReference type="PRINTS" id="PR00351">
    <property type="entry name" value="OM20RECEPTOR"/>
</dbReference>
<evidence type="ECO:0000313" key="12">
    <source>
        <dbReference type="EMBL" id="EDW78530.1"/>
    </source>
</evidence>
<proteinExistence type="inferred from homology"/>